<evidence type="ECO:0000313" key="7">
    <source>
        <dbReference type="EMBL" id="AJE15559.1"/>
    </source>
</evidence>
<dbReference type="RefSeq" id="WP_043220586.1">
    <property type="nucleotide sequence ID" value="NZ_CP007511.1"/>
</dbReference>
<reference evidence="7 9" key="3">
    <citation type="journal article" name="Genome Announc.">
        <title>Complete Genome Sequence of Pseudomonas balearica DSM 6083T.</title>
        <authorList>
            <person name="Bennasar-Figueras A."/>
            <person name="Salva-Serra F."/>
            <person name="Jaen-Luchoro D."/>
            <person name="Segui C."/>
            <person name="Aliaga F."/>
            <person name="Busquets A."/>
            <person name="Gomila M."/>
            <person name="Moore E.R."/>
            <person name="Lalucat J."/>
        </authorList>
    </citation>
    <scope>NUCLEOTIDE SEQUENCE [LARGE SCALE GENOMIC DNA]</scope>
    <source>
        <strain evidence="9">DSM 6083</strain>
        <strain evidence="7">DSM6083</strain>
    </source>
</reference>
<reference evidence="8 10" key="2">
    <citation type="submission" date="2016-10" db="EMBL/GenBank/DDBJ databases">
        <authorList>
            <person name="Varghese N."/>
            <person name="Submissions S."/>
        </authorList>
    </citation>
    <scope>NUCLEOTIDE SEQUENCE [LARGE SCALE GENOMIC DNA]</scope>
    <source>
        <strain evidence="8 10">DSM 6083</strain>
    </source>
</reference>
<feature type="transmembrane region" description="Helical" evidence="6">
    <location>
        <begin position="254"/>
        <end position="272"/>
    </location>
</feature>
<dbReference type="PANTHER" id="PTHR11432">
    <property type="entry name" value="NADH DEHYDROGENASE SUBUNIT 1"/>
    <property type="match status" value="1"/>
</dbReference>
<dbReference type="InterPro" id="IPR001694">
    <property type="entry name" value="NADH_UbQ_OxRdtase_su1/FPO"/>
</dbReference>
<dbReference type="GO" id="GO:0009060">
    <property type="term" value="P:aerobic respiration"/>
    <property type="evidence" value="ECO:0007669"/>
    <property type="project" value="TreeGrafter"/>
</dbReference>
<dbReference type="PANTHER" id="PTHR11432:SF3">
    <property type="entry name" value="NADH-UBIQUINONE OXIDOREDUCTASE CHAIN 1"/>
    <property type="match status" value="1"/>
</dbReference>
<evidence type="ECO:0000256" key="5">
    <source>
        <dbReference type="RuleBase" id="RU000471"/>
    </source>
</evidence>
<dbReference type="GeneID" id="77260456"/>
<evidence type="ECO:0000313" key="8">
    <source>
        <dbReference type="EMBL" id="SDM47900.1"/>
    </source>
</evidence>
<keyword evidence="2 5" id="KW-0812">Transmembrane</keyword>
<dbReference type="EMBL" id="CP007511">
    <property type="protein sequence ID" value="AJE15559.1"/>
    <property type="molecule type" value="Genomic_DNA"/>
</dbReference>
<keyword evidence="3 6" id="KW-1133">Transmembrane helix</keyword>
<gene>
    <name evidence="7" type="ORF">CL52_11130</name>
    <name evidence="8" type="ORF">SAMN05660875_105137</name>
</gene>
<dbReference type="AlphaFoldDB" id="A0A8D3Y1L8"/>
<dbReference type="KEGG" id="pbm:CL52_11130"/>
<feature type="transmembrane region" description="Helical" evidence="6">
    <location>
        <begin position="221"/>
        <end position="242"/>
    </location>
</feature>
<feature type="transmembrane region" description="Helical" evidence="6">
    <location>
        <begin position="180"/>
        <end position="201"/>
    </location>
</feature>
<name>A0A8D3Y1L8_9GAMM</name>
<evidence type="ECO:0000313" key="9">
    <source>
        <dbReference type="Proteomes" id="UP000031271"/>
    </source>
</evidence>
<comment type="similarity">
    <text evidence="5">Belongs to the complex I subunit 1 family.</text>
</comment>
<sequence length="307" mass="32921">MVADLLSPVLLVLVTLVLGPYLLQVVDGAIGAAVAGRRPGRLWLEPLQRGAWLWLQPANHTERPDNLNWQFAPAAYLALAAAGLAVVPWSATLIATDLSTGIVLWGSVEALATVVIFLHGWSANALLPLIGAYRYVALGLSYILISMFVLISVALPAESLQVSAVVESQRELWNLIRQPLGLPLFLIVGLGVSFWGPLNFADPADLAGGTRAELSGPSQLVWAWARAAMLVAFSAMAATAFLGGWLGSWLPGPLWLALKTLAVMAVLLWLGHSLARVSPERCVTLAWLLFLPLSFVDLIRAGLEAMR</sequence>
<reference evidence="9" key="1">
    <citation type="submission" date="2014-03" db="EMBL/GenBank/DDBJ databases">
        <title>Complete genome of Pseudomonas balearica DSM 6083T, a sewage water isolate from an enrichment with 2-methylnaphthalene.</title>
        <authorList>
            <person name="Salva-Serra F."/>
            <person name="Jaen-Luchoro D."/>
            <person name="Busquets A."/>
            <person name="Pena A."/>
            <person name="Gomila M."/>
            <person name="Bosch R."/>
            <person name="Nogales B."/>
            <person name="Garcia-Valdes E."/>
            <person name="Lalucat J."/>
            <person name="Bennasar A."/>
        </authorList>
    </citation>
    <scope>NUCLEOTIDE SEQUENCE [LARGE SCALE GENOMIC DNA]</scope>
    <source>
        <strain evidence="9">DSM 6083</strain>
    </source>
</reference>
<dbReference type="GO" id="GO:0005886">
    <property type="term" value="C:plasma membrane"/>
    <property type="evidence" value="ECO:0007669"/>
    <property type="project" value="UniProtKB-SubCell"/>
</dbReference>
<keyword evidence="4 6" id="KW-0472">Membrane</keyword>
<protein>
    <submittedName>
        <fullName evidence="8">NADH dehydrogenase subunit H</fullName>
    </submittedName>
    <submittedName>
        <fullName evidence="7">NuoH2 NADH chain H</fullName>
    </submittedName>
</protein>
<dbReference type="Proteomes" id="UP000031271">
    <property type="component" value="Chromosome"/>
</dbReference>
<evidence type="ECO:0000256" key="4">
    <source>
        <dbReference type="ARBA" id="ARBA00023136"/>
    </source>
</evidence>
<evidence type="ECO:0000313" key="10">
    <source>
        <dbReference type="Proteomes" id="UP000182276"/>
    </source>
</evidence>
<proteinExistence type="inferred from homology"/>
<keyword evidence="5" id="KW-0520">NAD</keyword>
<feature type="transmembrane region" description="Helical" evidence="6">
    <location>
        <begin position="102"/>
        <end position="121"/>
    </location>
</feature>
<comment type="subcellular location">
    <subcellularLocation>
        <location evidence="5">Cell membrane</location>
        <topology evidence="5">Multi-pass membrane protein</topology>
    </subcellularLocation>
    <subcellularLocation>
        <location evidence="1">Membrane</location>
        <topology evidence="1">Multi-pass membrane protein</topology>
    </subcellularLocation>
</comment>
<evidence type="ECO:0000256" key="6">
    <source>
        <dbReference type="SAM" id="Phobius"/>
    </source>
</evidence>
<evidence type="ECO:0000256" key="2">
    <source>
        <dbReference type="ARBA" id="ARBA00022692"/>
    </source>
</evidence>
<feature type="transmembrane region" description="Helical" evidence="6">
    <location>
        <begin position="74"/>
        <end position="95"/>
    </location>
</feature>
<evidence type="ECO:0000256" key="3">
    <source>
        <dbReference type="ARBA" id="ARBA00022989"/>
    </source>
</evidence>
<feature type="transmembrane region" description="Helical" evidence="6">
    <location>
        <begin position="284"/>
        <end position="303"/>
    </location>
</feature>
<dbReference type="GO" id="GO:0003954">
    <property type="term" value="F:NADH dehydrogenase activity"/>
    <property type="evidence" value="ECO:0007669"/>
    <property type="project" value="TreeGrafter"/>
</dbReference>
<organism evidence="7 9">
    <name type="scientific">Stutzerimonas balearica DSM 6083</name>
    <dbReference type="NCBI Taxonomy" id="1123016"/>
    <lineage>
        <taxon>Bacteria</taxon>
        <taxon>Pseudomonadati</taxon>
        <taxon>Pseudomonadota</taxon>
        <taxon>Gammaproteobacteria</taxon>
        <taxon>Pseudomonadales</taxon>
        <taxon>Pseudomonadaceae</taxon>
        <taxon>Stutzerimonas</taxon>
    </lineage>
</organism>
<feature type="transmembrane region" description="Helical" evidence="6">
    <location>
        <begin position="133"/>
        <end position="155"/>
    </location>
</feature>
<dbReference type="Pfam" id="PF00146">
    <property type="entry name" value="NADHdh"/>
    <property type="match status" value="1"/>
</dbReference>
<accession>A0A8D3Y1L8</accession>
<dbReference type="Proteomes" id="UP000182276">
    <property type="component" value="Unassembled WGS sequence"/>
</dbReference>
<keyword evidence="10" id="KW-1185">Reference proteome</keyword>
<dbReference type="EMBL" id="FNHO01000005">
    <property type="protein sequence ID" value="SDM47900.1"/>
    <property type="molecule type" value="Genomic_DNA"/>
</dbReference>
<evidence type="ECO:0000256" key="1">
    <source>
        <dbReference type="ARBA" id="ARBA00004141"/>
    </source>
</evidence>